<feature type="region of interest" description="Disordered" evidence="3">
    <location>
        <begin position="103"/>
        <end position="125"/>
    </location>
</feature>
<dbReference type="AlphaFoldDB" id="A0A183J4A8"/>
<dbReference type="Proteomes" id="UP000270296">
    <property type="component" value="Unassembled WGS sequence"/>
</dbReference>
<reference evidence="7" key="1">
    <citation type="submission" date="2016-06" db="UniProtKB">
        <authorList>
            <consortium name="WormBaseParasite"/>
        </authorList>
    </citation>
    <scope>IDENTIFICATION</scope>
</reference>
<comment type="subcellular location">
    <subcellularLocation>
        <location evidence="1">Nucleus</location>
    </subcellularLocation>
</comment>
<feature type="compositionally biased region" description="Low complexity" evidence="3">
    <location>
        <begin position="104"/>
        <end position="116"/>
    </location>
</feature>
<evidence type="ECO:0000256" key="1">
    <source>
        <dbReference type="ARBA" id="ARBA00004123"/>
    </source>
</evidence>
<dbReference type="InterPro" id="IPR006887">
    <property type="entry name" value="P4R3-like_central_dom"/>
</dbReference>
<dbReference type="Pfam" id="PF04802">
    <property type="entry name" value="PP4R3"/>
    <property type="match status" value="1"/>
</dbReference>
<dbReference type="PANTHER" id="PTHR23318">
    <property type="entry name" value="ATP SYNTHASE GAMMA-RELATED"/>
    <property type="match status" value="1"/>
</dbReference>
<protein>
    <submittedName>
        <fullName evidence="7">Serine/threonine-protein phosphatase 4 regulatory subunit 2</fullName>
    </submittedName>
</protein>
<dbReference type="GO" id="GO:0006974">
    <property type="term" value="P:DNA damage response"/>
    <property type="evidence" value="ECO:0007669"/>
    <property type="project" value="TreeGrafter"/>
</dbReference>
<evidence type="ECO:0000256" key="2">
    <source>
        <dbReference type="ARBA" id="ARBA00023242"/>
    </source>
</evidence>
<evidence type="ECO:0000313" key="7">
    <source>
        <dbReference type="WBParaSite" id="SBAD_0001107801-mRNA-1"/>
    </source>
</evidence>
<feature type="region of interest" description="Disordered" evidence="3">
    <location>
        <begin position="249"/>
        <end position="295"/>
    </location>
</feature>
<name>A0A183J4A8_9BILA</name>
<sequence length="295" mass="33034">MTNVSAALRLFRRIVQLKDEVYNSYIIGEQHFGPIIQRFRENGNKYNLLNSAFLELFEFIRVDDIKSLCAHIVEKYIDEFKDVDYVKTFQSLALRYEQQKDRLSSANSSSGHMMSGQEKDQREADELEEQWFNNDDEESWDSDLPSGSVSVTNVPFDDSLPFAPNSDSVVVGKGVSGIDSNRELFSASGSGDNGAISNRPLSPSANKSPTTASDWEPEFPSLLRKHEGAGVILSVFLTEALVDYDFDDSDEEDEIGLNESTEKVSLDSQEQPQPLPPEVSLESPRKRLCLEGNTS</sequence>
<evidence type="ECO:0000256" key="3">
    <source>
        <dbReference type="SAM" id="MobiDB-lite"/>
    </source>
</evidence>
<accession>A0A183J4A8</accession>
<dbReference type="PANTHER" id="PTHR23318:SF0">
    <property type="entry name" value="SERINE_THREONINE-PROTEIN PHOSPHATASE 4 REGULATORY SUBUNIT 3"/>
    <property type="match status" value="1"/>
</dbReference>
<feature type="compositionally biased region" description="Polar residues" evidence="3">
    <location>
        <begin position="187"/>
        <end position="213"/>
    </location>
</feature>
<dbReference type="InterPro" id="IPR051137">
    <property type="entry name" value="PP4R3-like"/>
</dbReference>
<keyword evidence="2" id="KW-0539">Nucleus</keyword>
<dbReference type="WBParaSite" id="SBAD_0001107801-mRNA-1">
    <property type="protein sequence ID" value="SBAD_0001107801-mRNA-1"/>
    <property type="gene ID" value="SBAD_0001107801"/>
</dbReference>
<dbReference type="OrthoDB" id="27483at2759"/>
<evidence type="ECO:0000259" key="4">
    <source>
        <dbReference type="Pfam" id="PF04802"/>
    </source>
</evidence>
<feature type="region of interest" description="Disordered" evidence="3">
    <location>
        <begin position="186"/>
        <end position="215"/>
    </location>
</feature>
<proteinExistence type="predicted"/>
<organism evidence="7">
    <name type="scientific">Soboliphyme baturini</name>
    <dbReference type="NCBI Taxonomy" id="241478"/>
    <lineage>
        <taxon>Eukaryota</taxon>
        <taxon>Metazoa</taxon>
        <taxon>Ecdysozoa</taxon>
        <taxon>Nematoda</taxon>
        <taxon>Enoplea</taxon>
        <taxon>Dorylaimia</taxon>
        <taxon>Dioctophymatida</taxon>
        <taxon>Dioctophymatoidea</taxon>
        <taxon>Soboliphymatidae</taxon>
        <taxon>Soboliphyme</taxon>
    </lineage>
</organism>
<evidence type="ECO:0000313" key="6">
    <source>
        <dbReference type="Proteomes" id="UP000270296"/>
    </source>
</evidence>
<dbReference type="EMBL" id="UZAM01014447">
    <property type="protein sequence ID" value="VDP33993.1"/>
    <property type="molecule type" value="Genomic_DNA"/>
</dbReference>
<keyword evidence="6" id="KW-1185">Reference proteome</keyword>
<dbReference type="GO" id="GO:0005654">
    <property type="term" value="C:nucleoplasm"/>
    <property type="evidence" value="ECO:0007669"/>
    <property type="project" value="TreeGrafter"/>
</dbReference>
<dbReference type="GO" id="GO:0072542">
    <property type="term" value="F:protein phosphatase activator activity"/>
    <property type="evidence" value="ECO:0007669"/>
    <property type="project" value="TreeGrafter"/>
</dbReference>
<reference evidence="5 6" key="2">
    <citation type="submission" date="2018-11" db="EMBL/GenBank/DDBJ databases">
        <authorList>
            <consortium name="Pathogen Informatics"/>
        </authorList>
    </citation>
    <scope>NUCLEOTIDE SEQUENCE [LARGE SCALE GENOMIC DNA]</scope>
</reference>
<gene>
    <name evidence="5" type="ORF">SBAD_LOCUS10706</name>
</gene>
<feature type="domain" description="Serine/threonine-protein phosphatase 4 regulatory subunit 3-like central" evidence="4">
    <location>
        <begin position="6"/>
        <end position="98"/>
    </location>
</feature>
<evidence type="ECO:0000313" key="5">
    <source>
        <dbReference type="EMBL" id="VDP33993.1"/>
    </source>
</evidence>
<dbReference type="GO" id="GO:0030289">
    <property type="term" value="C:protein phosphatase 4 complex"/>
    <property type="evidence" value="ECO:0007669"/>
    <property type="project" value="TreeGrafter"/>
</dbReference>